<dbReference type="GO" id="GO:0020037">
    <property type="term" value="F:heme binding"/>
    <property type="evidence" value="ECO:0007669"/>
    <property type="project" value="InterPro"/>
</dbReference>
<dbReference type="InterPro" id="IPR017938">
    <property type="entry name" value="Riboflavin_synthase-like_b-brl"/>
</dbReference>
<evidence type="ECO:0000256" key="1">
    <source>
        <dbReference type="ARBA" id="ARBA00001974"/>
    </source>
</evidence>
<dbReference type="GO" id="GO:0016491">
    <property type="term" value="F:oxidoreductase activity"/>
    <property type="evidence" value="ECO:0007669"/>
    <property type="project" value="UniProtKB-KW"/>
</dbReference>
<dbReference type="InterPro" id="IPR036400">
    <property type="entry name" value="Cyt_B5-like_heme/steroid_sf"/>
</dbReference>
<evidence type="ECO:0000256" key="9">
    <source>
        <dbReference type="SAM" id="MobiDB-lite"/>
    </source>
</evidence>
<protein>
    <submittedName>
        <fullName evidence="13">Cytochrome-b5 reductase</fullName>
    </submittedName>
</protein>
<dbReference type="FunFam" id="3.40.50.80:FF:000021">
    <property type="entry name" value="Cytochrome b5 reductase 4"/>
    <property type="match status" value="1"/>
</dbReference>
<keyword evidence="7" id="KW-0408">Iron</keyword>
<dbReference type="GO" id="GO:0071949">
    <property type="term" value="F:FAD binding"/>
    <property type="evidence" value="ECO:0007669"/>
    <property type="project" value="TreeGrafter"/>
</dbReference>
<feature type="domain" description="FAD-binding FR-type" evidence="11">
    <location>
        <begin position="306"/>
        <end position="417"/>
    </location>
</feature>
<dbReference type="PROSITE" id="PS00191">
    <property type="entry name" value="CYTOCHROME_B5_1"/>
    <property type="match status" value="1"/>
</dbReference>
<evidence type="ECO:0000313" key="13">
    <source>
        <dbReference type="WBParaSite" id="PSAMB.scaffold4670size13910.g24872.t1"/>
    </source>
</evidence>
<sequence>MGANVCVHRNTREEQALYTVDDGKEDEGDIEDDVDEGEEEEDDNGEMANLTVPTVAQDNLLSLKSKHLKVPLRQGRGLMDWIKVSNNKDLSGTGGRPRKVTEEELAKHCTQGDCWMIVHDKVYNVSAYMEYHPGGELELMRGAGTDATPLFTEIHPWVNYESMLRTCLVGQFVGSRTKLRPCKRSVEVDSTDGSISSSTPTHSLADYGIKILGAKKQQLRIGTKWRFLQPDNIVAETTASTFRLLFQLSREQPIELSWNNPKLIGAGSFELDVELTGAVQIDFHSFKDVASFGQPDACTIRINPDRHYRTCIIGRVEKLTHDTYFYRVDLPAGLAMRVPIGHHVFLKVKSNGKSIERPYTPVLCDMTDPNGRGWANGASLFFIIKVYPNGAFTQTFSALKEGSSIEVSDPSGSFESGPLKSYDSMCLLAAGTGFTPMAKIIRKRADMGCVSGKKTKLLMFNKTKQDIACKEQLEELESLKLLEVVHVLSQQGDSDWAGLRGRVTKALLKDHLPSPGDRTFICVCGPDPFTQATVQFLGELAYENESVHVFQG</sequence>
<feature type="compositionally biased region" description="Acidic residues" evidence="9">
    <location>
        <begin position="23"/>
        <end position="45"/>
    </location>
</feature>
<feature type="binding site" evidence="8">
    <location>
        <position position="359"/>
    </location>
    <ligand>
        <name>FAD</name>
        <dbReference type="ChEBI" id="CHEBI:57692"/>
    </ligand>
</feature>
<dbReference type="SUPFAM" id="SSF55856">
    <property type="entry name" value="Cytochrome b5-like heme/steroid binding domain"/>
    <property type="match status" value="1"/>
</dbReference>
<evidence type="ECO:0000256" key="8">
    <source>
        <dbReference type="PIRSR" id="PIRSR601834-1"/>
    </source>
</evidence>
<dbReference type="PROSITE" id="PS50255">
    <property type="entry name" value="CYTOCHROME_B5_2"/>
    <property type="match status" value="1"/>
</dbReference>
<dbReference type="InterPro" id="IPR001834">
    <property type="entry name" value="CBR-like"/>
</dbReference>
<evidence type="ECO:0000256" key="5">
    <source>
        <dbReference type="ARBA" id="ARBA00022827"/>
    </source>
</evidence>
<evidence type="ECO:0000256" key="7">
    <source>
        <dbReference type="ARBA" id="ARBA00023004"/>
    </source>
</evidence>
<keyword evidence="6" id="KW-0560">Oxidoreductase</keyword>
<dbReference type="SUPFAM" id="SSF63380">
    <property type="entry name" value="Riboflavin synthase domain-like"/>
    <property type="match status" value="1"/>
</dbReference>
<evidence type="ECO:0000256" key="2">
    <source>
        <dbReference type="ARBA" id="ARBA00022617"/>
    </source>
</evidence>
<feature type="domain" description="Cytochrome b5 heme-binding" evidence="10">
    <location>
        <begin position="97"/>
        <end position="173"/>
    </location>
</feature>
<dbReference type="AlphaFoldDB" id="A0A914WMX5"/>
<evidence type="ECO:0000259" key="10">
    <source>
        <dbReference type="PROSITE" id="PS50255"/>
    </source>
</evidence>
<dbReference type="InterPro" id="IPR039261">
    <property type="entry name" value="FNR_nucleotide-bd"/>
</dbReference>
<dbReference type="WBParaSite" id="PSAMB.scaffold4670size13910.g24872.t1">
    <property type="protein sequence ID" value="PSAMB.scaffold4670size13910.g24872.t1"/>
    <property type="gene ID" value="PSAMB.scaffold4670size13910.g24872"/>
</dbReference>
<keyword evidence="2" id="KW-0349">Heme</keyword>
<name>A0A914WMX5_9BILA</name>
<dbReference type="Gene3D" id="3.40.50.80">
    <property type="entry name" value="Nucleotide-binding domain of ferredoxin-NADP reductase (FNR) module"/>
    <property type="match status" value="1"/>
</dbReference>
<dbReference type="Pfam" id="PF00173">
    <property type="entry name" value="Cyt-b5"/>
    <property type="match status" value="1"/>
</dbReference>
<feature type="binding site" evidence="8">
    <location>
        <position position="385"/>
    </location>
    <ligand>
        <name>FAD</name>
        <dbReference type="ChEBI" id="CHEBI:57692"/>
    </ligand>
</feature>
<dbReference type="Pfam" id="PF00970">
    <property type="entry name" value="FAD_binding_6"/>
    <property type="match status" value="1"/>
</dbReference>
<dbReference type="Gene3D" id="2.40.30.10">
    <property type="entry name" value="Translation factors"/>
    <property type="match status" value="1"/>
</dbReference>
<dbReference type="Gene3D" id="3.10.120.10">
    <property type="entry name" value="Cytochrome b5-like heme/steroid binding domain"/>
    <property type="match status" value="1"/>
</dbReference>
<accession>A0A914WMX5</accession>
<dbReference type="GO" id="GO:0005739">
    <property type="term" value="C:mitochondrion"/>
    <property type="evidence" value="ECO:0007669"/>
    <property type="project" value="TreeGrafter"/>
</dbReference>
<dbReference type="FunFam" id="3.10.120.10:FF:000001">
    <property type="entry name" value="Cytochrome b5 reductase 4"/>
    <property type="match status" value="1"/>
</dbReference>
<keyword evidence="5 8" id="KW-0274">FAD</keyword>
<dbReference type="PROSITE" id="PS51384">
    <property type="entry name" value="FAD_FR"/>
    <property type="match status" value="1"/>
</dbReference>
<keyword evidence="12" id="KW-1185">Reference proteome</keyword>
<dbReference type="GO" id="GO:0046872">
    <property type="term" value="F:metal ion binding"/>
    <property type="evidence" value="ECO:0007669"/>
    <property type="project" value="UniProtKB-KW"/>
</dbReference>
<evidence type="ECO:0000259" key="11">
    <source>
        <dbReference type="PROSITE" id="PS51384"/>
    </source>
</evidence>
<feature type="binding site" evidence="8">
    <location>
        <position position="357"/>
    </location>
    <ligand>
        <name>FAD</name>
        <dbReference type="ChEBI" id="CHEBI:57692"/>
    </ligand>
</feature>
<dbReference type="InterPro" id="IPR008333">
    <property type="entry name" value="Cbr1-like_FAD-bd_dom"/>
</dbReference>
<dbReference type="Pfam" id="PF00175">
    <property type="entry name" value="NAD_binding_1"/>
    <property type="match status" value="1"/>
</dbReference>
<dbReference type="PANTHER" id="PTHR19370">
    <property type="entry name" value="NADH-CYTOCHROME B5 REDUCTASE"/>
    <property type="match status" value="1"/>
</dbReference>
<dbReference type="InterPro" id="IPR017927">
    <property type="entry name" value="FAD-bd_FR_type"/>
</dbReference>
<dbReference type="InterPro" id="IPR018506">
    <property type="entry name" value="Cyt_B5_heme-BS"/>
</dbReference>
<feature type="binding site" evidence="8">
    <location>
        <position position="383"/>
    </location>
    <ligand>
        <name>FAD</name>
        <dbReference type="ChEBI" id="CHEBI:57692"/>
    </ligand>
</feature>
<proteinExistence type="predicted"/>
<keyword evidence="3 8" id="KW-0285">Flavoprotein</keyword>
<dbReference type="SMART" id="SM01117">
    <property type="entry name" value="Cyt-b5"/>
    <property type="match status" value="1"/>
</dbReference>
<keyword evidence="4" id="KW-0479">Metal-binding</keyword>
<organism evidence="12 13">
    <name type="scientific">Plectus sambesii</name>
    <dbReference type="NCBI Taxonomy" id="2011161"/>
    <lineage>
        <taxon>Eukaryota</taxon>
        <taxon>Metazoa</taxon>
        <taxon>Ecdysozoa</taxon>
        <taxon>Nematoda</taxon>
        <taxon>Chromadorea</taxon>
        <taxon>Plectida</taxon>
        <taxon>Plectina</taxon>
        <taxon>Plectoidea</taxon>
        <taxon>Plectidae</taxon>
        <taxon>Plectus</taxon>
    </lineage>
</organism>
<dbReference type="SUPFAM" id="SSF52343">
    <property type="entry name" value="Ferredoxin reductase-like, C-terminal NADP-linked domain"/>
    <property type="match status" value="1"/>
</dbReference>
<evidence type="ECO:0000256" key="6">
    <source>
        <dbReference type="ARBA" id="ARBA00023002"/>
    </source>
</evidence>
<evidence type="ECO:0000256" key="3">
    <source>
        <dbReference type="ARBA" id="ARBA00022630"/>
    </source>
</evidence>
<dbReference type="PANTHER" id="PTHR19370:SF185">
    <property type="entry name" value="NADH-CYTOCHROME B5 REDUCTASE"/>
    <property type="match status" value="1"/>
</dbReference>
<dbReference type="InterPro" id="IPR001433">
    <property type="entry name" value="OxRdtase_FAD/NAD-bd"/>
</dbReference>
<reference evidence="13" key="1">
    <citation type="submission" date="2022-11" db="UniProtKB">
        <authorList>
            <consortium name="WormBaseParasite"/>
        </authorList>
    </citation>
    <scope>IDENTIFICATION</scope>
</reference>
<feature type="binding site" evidence="8">
    <location>
        <position position="358"/>
    </location>
    <ligand>
        <name>FAD</name>
        <dbReference type="ChEBI" id="CHEBI:57692"/>
    </ligand>
</feature>
<evidence type="ECO:0000256" key="4">
    <source>
        <dbReference type="ARBA" id="ARBA00022723"/>
    </source>
</evidence>
<feature type="binding site" evidence="8">
    <location>
        <position position="435"/>
    </location>
    <ligand>
        <name>FAD</name>
        <dbReference type="ChEBI" id="CHEBI:57692"/>
    </ligand>
</feature>
<dbReference type="Proteomes" id="UP000887566">
    <property type="component" value="Unplaced"/>
</dbReference>
<feature type="region of interest" description="Disordered" evidence="9">
    <location>
        <begin position="18"/>
        <end position="46"/>
    </location>
</feature>
<dbReference type="CDD" id="cd06183">
    <property type="entry name" value="cyt_b5_reduct_like"/>
    <property type="match status" value="1"/>
</dbReference>
<evidence type="ECO:0000313" key="12">
    <source>
        <dbReference type="Proteomes" id="UP000887566"/>
    </source>
</evidence>
<comment type="cofactor">
    <cofactor evidence="1 8">
        <name>FAD</name>
        <dbReference type="ChEBI" id="CHEBI:57692"/>
    </cofactor>
</comment>
<dbReference type="InterPro" id="IPR001199">
    <property type="entry name" value="Cyt_B5-like_heme/steroid-bd"/>
</dbReference>
<dbReference type="PRINTS" id="PR00406">
    <property type="entry name" value="CYTB5RDTASE"/>
</dbReference>